<dbReference type="Proteomes" id="UP000886700">
    <property type="component" value="Unplaced"/>
</dbReference>
<keyword evidence="4" id="KW-1185">Reference proteome</keyword>
<dbReference type="InterPro" id="IPR036770">
    <property type="entry name" value="Ankyrin_rpt-contain_sf"/>
</dbReference>
<keyword evidence="3" id="KW-0812">Transmembrane</keyword>
<sequence length="502" mass="56831">MQEDFDYDAHTIKAPKRARWYTRLWPACLGRGCLSSNRQEFPLYLIGYDPVGQLQRAASVGDVASVERLINFHGCHVDECDRRHRTSLHYACAHNHPDVVRLLLLYNANINILDDEGCTPLIKATQRDNVECVSVLLTQDADPHVMDFIGNTALHHAVSRGNTTIASKLLECNADIEGKTEYGLTPYKLALFENQHQMAEFLIQNGANAHSVVQSKSVGTSPKAQEQGKKEHERFKNEVHYSTGMMPFCSGLTPPTQLKSILKKSDHLTTASGRIQHKMSFCVGTSSKKREQRKKKHVRFNNVLQVRHCTDLMPFCRLSHEPNAPESIREDKDRSSVSKERRKQNSHTEKMDRKKKGLTVCKSEMNLCGLGDRPEKKTFLMDEEKKAEPFPNTPDDHGIAVPQPTAHIGPTFSLGTGDSGEIFEAPKKKDFGAVHDRKLPLAYMPLLLLTTLVWLLIFIISVVTWILQQFNRCWKKKITQELPGSKRVIELQMISSLKEDLS</sequence>
<dbReference type="Pfam" id="PF00023">
    <property type="entry name" value="Ank"/>
    <property type="match status" value="1"/>
</dbReference>
<dbReference type="RefSeq" id="XP_040587520.1">
    <property type="nucleotide sequence ID" value="XM_040731586.1"/>
</dbReference>
<dbReference type="SMART" id="SM00248">
    <property type="entry name" value="ANK"/>
    <property type="match status" value="4"/>
</dbReference>
<dbReference type="PANTHER" id="PTHR24147">
    <property type="entry name" value="ANKYRIN REPEAT DOMAIN 36-RELATED"/>
    <property type="match status" value="1"/>
</dbReference>
<dbReference type="InterPro" id="IPR050657">
    <property type="entry name" value="Ankyrin_repeat_domain"/>
</dbReference>
<gene>
    <name evidence="5" type="primary">LOC121134021</name>
</gene>
<dbReference type="Pfam" id="PF12796">
    <property type="entry name" value="Ank_2"/>
    <property type="match status" value="1"/>
</dbReference>
<reference evidence="5" key="1">
    <citation type="submission" date="2025-08" db="UniProtKB">
        <authorList>
            <consortium name="RefSeq"/>
        </authorList>
    </citation>
    <scope>IDENTIFICATION</scope>
    <source>
        <tissue evidence="5">Liver</tissue>
    </source>
</reference>
<evidence type="ECO:0000313" key="4">
    <source>
        <dbReference type="Proteomes" id="UP000886700"/>
    </source>
</evidence>
<dbReference type="SUPFAM" id="SSF48403">
    <property type="entry name" value="Ankyrin repeat"/>
    <property type="match status" value="1"/>
</dbReference>
<keyword evidence="1" id="KW-0040">ANK repeat</keyword>
<dbReference type="Gene3D" id="1.25.40.20">
    <property type="entry name" value="Ankyrin repeat-containing domain"/>
    <property type="match status" value="1"/>
</dbReference>
<dbReference type="PROSITE" id="PS50088">
    <property type="entry name" value="ANK_REPEAT"/>
    <property type="match status" value="4"/>
</dbReference>
<protein>
    <submittedName>
        <fullName evidence="5">Uncharacterized protein LOC121134021</fullName>
    </submittedName>
</protein>
<evidence type="ECO:0000256" key="1">
    <source>
        <dbReference type="PROSITE-ProRule" id="PRU00023"/>
    </source>
</evidence>
<feature type="repeat" description="ANK" evidence="1">
    <location>
        <begin position="83"/>
        <end position="115"/>
    </location>
</feature>
<feature type="compositionally biased region" description="Basic and acidic residues" evidence="2">
    <location>
        <begin position="327"/>
        <end position="339"/>
    </location>
</feature>
<accession>A0ABM2WHJ9</accession>
<keyword evidence="3" id="KW-1133">Transmembrane helix</keyword>
<feature type="repeat" description="ANK" evidence="1">
    <location>
        <begin position="182"/>
        <end position="214"/>
    </location>
</feature>
<name>A0ABM2WHJ9_MESAU</name>
<feature type="transmembrane region" description="Helical" evidence="3">
    <location>
        <begin position="443"/>
        <end position="467"/>
    </location>
</feature>
<feature type="repeat" description="ANK" evidence="1">
    <location>
        <begin position="149"/>
        <end position="181"/>
    </location>
</feature>
<evidence type="ECO:0000313" key="5">
    <source>
        <dbReference type="RefSeq" id="XP_040587520.1"/>
    </source>
</evidence>
<evidence type="ECO:0000256" key="2">
    <source>
        <dbReference type="SAM" id="MobiDB-lite"/>
    </source>
</evidence>
<dbReference type="InterPro" id="IPR002110">
    <property type="entry name" value="Ankyrin_rpt"/>
</dbReference>
<keyword evidence="3" id="KW-0472">Membrane</keyword>
<evidence type="ECO:0000256" key="3">
    <source>
        <dbReference type="SAM" id="Phobius"/>
    </source>
</evidence>
<dbReference type="PANTHER" id="PTHR24147:SF64">
    <property type="entry name" value="ANKYRIN REPEAT DOMAIN-CONTAINING PROTEIN 19-RELATED"/>
    <property type="match status" value="1"/>
</dbReference>
<proteinExistence type="predicted"/>
<dbReference type="PROSITE" id="PS50297">
    <property type="entry name" value="ANK_REP_REGION"/>
    <property type="match status" value="3"/>
</dbReference>
<organism evidence="4 5">
    <name type="scientific">Mesocricetus auratus</name>
    <name type="common">Golden hamster</name>
    <dbReference type="NCBI Taxonomy" id="10036"/>
    <lineage>
        <taxon>Eukaryota</taxon>
        <taxon>Metazoa</taxon>
        <taxon>Chordata</taxon>
        <taxon>Craniata</taxon>
        <taxon>Vertebrata</taxon>
        <taxon>Euteleostomi</taxon>
        <taxon>Mammalia</taxon>
        <taxon>Eutheria</taxon>
        <taxon>Euarchontoglires</taxon>
        <taxon>Glires</taxon>
        <taxon>Rodentia</taxon>
        <taxon>Myomorpha</taxon>
        <taxon>Muroidea</taxon>
        <taxon>Cricetidae</taxon>
        <taxon>Cricetinae</taxon>
        <taxon>Mesocricetus</taxon>
    </lineage>
</organism>
<feature type="repeat" description="ANK" evidence="1">
    <location>
        <begin position="116"/>
        <end position="148"/>
    </location>
</feature>
<feature type="region of interest" description="Disordered" evidence="2">
    <location>
        <begin position="320"/>
        <end position="356"/>
    </location>
</feature>
<dbReference type="GeneID" id="121134021"/>